<feature type="binding site" evidence="5">
    <location>
        <position position="268"/>
    </location>
    <ligand>
        <name>Mg(2+)</name>
        <dbReference type="ChEBI" id="CHEBI:18420"/>
    </ligand>
</feature>
<evidence type="ECO:0000256" key="4">
    <source>
        <dbReference type="ARBA" id="ARBA00023235"/>
    </source>
</evidence>
<evidence type="ECO:0000313" key="8">
    <source>
        <dbReference type="Proteomes" id="UP000219020"/>
    </source>
</evidence>
<feature type="active site" description="Proton donor" evidence="5">
    <location>
        <position position="224"/>
    </location>
</feature>
<evidence type="ECO:0000256" key="1">
    <source>
        <dbReference type="ARBA" id="ARBA00000799"/>
    </source>
</evidence>
<comment type="pathway">
    <text evidence="5">Quinol/quinone metabolism; menaquinone biosynthesis.</text>
</comment>
<keyword evidence="5" id="KW-0479">Metal-binding</keyword>
<dbReference type="GO" id="GO:0008909">
    <property type="term" value="F:isochorismate synthase activity"/>
    <property type="evidence" value="ECO:0007669"/>
    <property type="project" value="UniProtKB-UniRule"/>
</dbReference>
<dbReference type="InterPro" id="IPR004561">
    <property type="entry name" value="IsoChor_synthase"/>
</dbReference>
<dbReference type="GO" id="GO:0009234">
    <property type="term" value="P:menaquinone biosynthetic process"/>
    <property type="evidence" value="ECO:0007669"/>
    <property type="project" value="UniProtKB-UniRule"/>
</dbReference>
<name>A0A2A5T261_9GAMM</name>
<dbReference type="EC" id="5.4.4.2" evidence="5"/>
<comment type="pathway">
    <text evidence="5">Quinol/quinone metabolism; 1,4-dihydroxy-2-naphthoate biosynthesis; 1,4-dihydroxy-2-naphthoate from chorismate: step 1/7.</text>
</comment>
<dbReference type="AlphaFoldDB" id="A0A2A5T261"/>
<keyword evidence="8" id="KW-1185">Reference proteome</keyword>
<feature type="binding site" evidence="5">
    <location>
        <position position="402"/>
    </location>
    <ligand>
        <name>Mg(2+)</name>
        <dbReference type="ChEBI" id="CHEBI:18420"/>
    </ligand>
</feature>
<dbReference type="PANTHER" id="PTHR47253">
    <property type="match status" value="1"/>
</dbReference>
<dbReference type="InterPro" id="IPR005801">
    <property type="entry name" value="ADC_synthase"/>
</dbReference>
<dbReference type="UniPathway" id="UPA00079"/>
<feature type="active site" description="Proton acceptor" evidence="5">
    <location>
        <position position="174"/>
    </location>
</feature>
<comment type="caution">
    <text evidence="7">The sequence shown here is derived from an EMBL/GenBank/DDBJ whole genome shotgun (WGS) entry which is preliminary data.</text>
</comment>
<dbReference type="PANTHER" id="PTHR47253:SF4">
    <property type="entry name" value="ISOCHORISMATE SYNTHASE 2, CHLOROPLASTIC"/>
    <property type="match status" value="1"/>
</dbReference>
<feature type="domain" description="Chorismate-utilising enzyme C-terminal" evidence="6">
    <location>
        <begin position="154"/>
        <end position="406"/>
    </location>
</feature>
<dbReference type="Proteomes" id="UP000219020">
    <property type="component" value="Unassembled WGS sequence"/>
</dbReference>
<dbReference type="InterPro" id="IPR015890">
    <property type="entry name" value="Chorismate_C"/>
</dbReference>
<evidence type="ECO:0000313" key="7">
    <source>
        <dbReference type="EMBL" id="PCS22265.1"/>
    </source>
</evidence>
<keyword evidence="5" id="KW-0474">Menaquinone biosynthesis</keyword>
<keyword evidence="3 5" id="KW-0460">Magnesium</keyword>
<dbReference type="NCBIfam" id="TIGR00543">
    <property type="entry name" value="isochor_syn"/>
    <property type="match status" value="1"/>
</dbReference>
<dbReference type="InterPro" id="IPR044250">
    <property type="entry name" value="MenF-like"/>
</dbReference>
<reference evidence="8" key="1">
    <citation type="submission" date="2017-04" db="EMBL/GenBank/DDBJ databases">
        <title>Genome evolution of the luminous symbionts of deep sea anglerfish.</title>
        <authorList>
            <person name="Hendry T.A."/>
        </authorList>
    </citation>
    <scope>NUCLEOTIDE SEQUENCE [LARGE SCALE GENOMIC DNA]</scope>
</reference>
<sequence length="446" mass="51015">MNTLSMLSQITERLSSPFSWPTDHDPIEWLDAQSIYPKFYWHSRDGNEETIALGQVKTFSNPMSAEYTLTEGQFIWGGCSFDGRTECGQCCFQSFFFLPQIEVSRFNEQWFLSINIGNDLLKTKATLAKLSDSFSSLASPQCNIVKMVHKPDYPRWSEMIDRALTDIEYTVLRKVVLARKTTLTLDRPLSATQLLKASRDKNSANFHFMLAFDAKHCFVGSTPERLFIRQEEKLRTEALAGTIGRGITIEDDLALSHWLLNDPKNIYENKLVVDDIADQLAQYCVSFYVEELPHLVRLRKVQHLKREIFVQLNKDILSTTLLEALQPTAAIAGLPRESAMSFITKNEPFIRGWYSGSVGFLSRERSEFCVAIRSAFVMDNLIHLFAGAGIVPGSSPKIEWNELDKKISTLLCLLKPLEFKSKTTRIIDKMCLERWKKERDESIPPK</sequence>
<comment type="catalytic activity">
    <reaction evidence="1 5">
        <text>chorismate = isochorismate</text>
        <dbReference type="Rhea" id="RHEA:18985"/>
        <dbReference type="ChEBI" id="CHEBI:29748"/>
        <dbReference type="ChEBI" id="CHEBI:29780"/>
        <dbReference type="EC" id="5.4.4.2"/>
    </reaction>
</comment>
<comment type="similarity">
    <text evidence="2 5">Belongs to the isochorismate synthase family.</text>
</comment>
<evidence type="ECO:0000256" key="5">
    <source>
        <dbReference type="HAMAP-Rule" id="MF_01935"/>
    </source>
</evidence>
<dbReference type="UniPathway" id="UPA01057">
    <property type="reaction ID" value="UER00163"/>
</dbReference>
<dbReference type="InterPro" id="IPR034681">
    <property type="entry name" value="MenF"/>
</dbReference>
<keyword evidence="4 5" id="KW-0413">Isomerase</keyword>
<dbReference type="HAMAP" id="MF_01935">
    <property type="entry name" value="MenF"/>
    <property type="match status" value="1"/>
</dbReference>
<dbReference type="SUPFAM" id="SSF56322">
    <property type="entry name" value="ADC synthase"/>
    <property type="match status" value="1"/>
</dbReference>
<evidence type="ECO:0000256" key="3">
    <source>
        <dbReference type="ARBA" id="ARBA00022842"/>
    </source>
</evidence>
<dbReference type="Pfam" id="PF00425">
    <property type="entry name" value="Chorismate_bind"/>
    <property type="match status" value="1"/>
</dbReference>
<dbReference type="GO" id="GO:0000287">
    <property type="term" value="F:magnesium ion binding"/>
    <property type="evidence" value="ECO:0007669"/>
    <property type="project" value="UniProtKB-UniRule"/>
</dbReference>
<dbReference type="Gene3D" id="3.60.120.10">
    <property type="entry name" value="Anthranilate synthase"/>
    <property type="match status" value="1"/>
</dbReference>
<proteinExistence type="inferred from homology"/>
<comment type="function">
    <text evidence="5">Catalyzes the conversion of chorismate to isochorismate.</text>
</comment>
<dbReference type="EMBL" id="NBYY01000023">
    <property type="protein sequence ID" value="PCS22265.1"/>
    <property type="molecule type" value="Genomic_DNA"/>
</dbReference>
<protein>
    <recommendedName>
        <fullName evidence="5">Isochorismate synthase MenF</fullName>
        <ecNumber evidence="5">5.4.4.2</ecNumber>
    </recommendedName>
    <alternativeName>
        <fullName evidence="5">Isochorismate mutase</fullName>
    </alternativeName>
</protein>
<evidence type="ECO:0000256" key="2">
    <source>
        <dbReference type="ARBA" id="ARBA00005297"/>
    </source>
</evidence>
<gene>
    <name evidence="5" type="primary">menF</name>
    <name evidence="7" type="ORF">BTN49_2158</name>
</gene>
<organism evidence="7 8">
    <name type="scientific">Candidatus Enterovibrio escicola</name>
    <dbReference type="NCBI Taxonomy" id="1927127"/>
    <lineage>
        <taxon>Bacteria</taxon>
        <taxon>Pseudomonadati</taxon>
        <taxon>Pseudomonadota</taxon>
        <taxon>Gammaproteobacteria</taxon>
        <taxon>Vibrionales</taxon>
        <taxon>Vibrionaceae</taxon>
        <taxon>Enterovibrio</taxon>
    </lineage>
</organism>
<accession>A0A2A5T261</accession>
<comment type="cofactor">
    <cofactor evidence="5">
        <name>Mg(2+)</name>
        <dbReference type="ChEBI" id="CHEBI:18420"/>
    </cofactor>
</comment>
<evidence type="ECO:0000259" key="6">
    <source>
        <dbReference type="Pfam" id="PF00425"/>
    </source>
</evidence>